<keyword evidence="1" id="KW-0175">Coiled coil</keyword>
<reference evidence="2" key="1">
    <citation type="journal article" date="2013" name="Environ. Microbiol.">
        <title>Microbiota from the distal guts of lean and obese adolescents exhibit partial functional redundancy besides clear differences in community structure.</title>
        <authorList>
            <person name="Ferrer M."/>
            <person name="Ruiz A."/>
            <person name="Lanza F."/>
            <person name="Haange S.B."/>
            <person name="Oberbach A."/>
            <person name="Till H."/>
            <person name="Bargiela R."/>
            <person name="Campoy C."/>
            <person name="Segura M.T."/>
            <person name="Richter M."/>
            <person name="von Bergen M."/>
            <person name="Seifert J."/>
            <person name="Suarez A."/>
        </authorList>
    </citation>
    <scope>NUCLEOTIDE SEQUENCE</scope>
</reference>
<protein>
    <submittedName>
        <fullName evidence="2">Uncharacterized protein</fullName>
    </submittedName>
</protein>
<evidence type="ECO:0000313" key="2">
    <source>
        <dbReference type="EMBL" id="EKC69009.1"/>
    </source>
</evidence>
<organism evidence="2">
    <name type="scientific">human gut metagenome</name>
    <dbReference type="NCBI Taxonomy" id="408170"/>
    <lineage>
        <taxon>unclassified sequences</taxon>
        <taxon>metagenomes</taxon>
        <taxon>organismal metagenomes</taxon>
    </lineage>
</organism>
<feature type="non-terminal residue" evidence="2">
    <location>
        <position position="1"/>
    </location>
</feature>
<accession>K1TN45</accession>
<gene>
    <name evidence="2" type="ORF">LEA_08509</name>
</gene>
<dbReference type="EMBL" id="AJWY01005666">
    <property type="protein sequence ID" value="EKC69009.1"/>
    <property type="molecule type" value="Genomic_DNA"/>
</dbReference>
<evidence type="ECO:0000256" key="1">
    <source>
        <dbReference type="SAM" id="Coils"/>
    </source>
</evidence>
<name>K1TN45_9ZZZZ</name>
<comment type="caution">
    <text evidence="2">The sequence shown here is derived from an EMBL/GenBank/DDBJ whole genome shotgun (WGS) entry which is preliminary data.</text>
</comment>
<proteinExistence type="predicted"/>
<sequence>KSCEAKQKELTAQRDTLADRLKKLEKSKLAEQADVDRLEGHSLAAFFYQVIRKNG</sequence>
<feature type="coiled-coil region" evidence="1">
    <location>
        <begin position="7"/>
        <end position="41"/>
    </location>
</feature>
<dbReference type="AlphaFoldDB" id="K1TN45"/>